<keyword evidence="1" id="KW-1133">Transmembrane helix</keyword>
<organism evidence="2 3">
    <name type="scientific">candidate division WOR-3 bacterium</name>
    <dbReference type="NCBI Taxonomy" id="2052148"/>
    <lineage>
        <taxon>Bacteria</taxon>
        <taxon>Bacteria division WOR-3</taxon>
    </lineage>
</organism>
<protein>
    <submittedName>
        <fullName evidence="2">Uncharacterized protein</fullName>
    </submittedName>
</protein>
<feature type="non-terminal residue" evidence="2">
    <location>
        <position position="108"/>
    </location>
</feature>
<proteinExistence type="predicted"/>
<dbReference type="EMBL" id="WJKJ01000240">
    <property type="protein sequence ID" value="MBD3364997.1"/>
    <property type="molecule type" value="Genomic_DNA"/>
</dbReference>
<dbReference type="AlphaFoldDB" id="A0A9D5K9Z2"/>
<comment type="caution">
    <text evidence="2">The sequence shown here is derived from an EMBL/GenBank/DDBJ whole genome shotgun (WGS) entry which is preliminary data.</text>
</comment>
<keyword evidence="1" id="KW-0812">Transmembrane</keyword>
<evidence type="ECO:0000256" key="1">
    <source>
        <dbReference type="SAM" id="Phobius"/>
    </source>
</evidence>
<name>A0A9D5K9Z2_UNCW3</name>
<feature type="transmembrane region" description="Helical" evidence="1">
    <location>
        <begin position="60"/>
        <end position="82"/>
    </location>
</feature>
<dbReference type="Proteomes" id="UP000630660">
    <property type="component" value="Unassembled WGS sequence"/>
</dbReference>
<feature type="transmembrane region" description="Helical" evidence="1">
    <location>
        <begin position="89"/>
        <end position="107"/>
    </location>
</feature>
<evidence type="ECO:0000313" key="3">
    <source>
        <dbReference type="Proteomes" id="UP000630660"/>
    </source>
</evidence>
<accession>A0A9D5K9Z2</accession>
<evidence type="ECO:0000313" key="2">
    <source>
        <dbReference type="EMBL" id="MBD3364997.1"/>
    </source>
</evidence>
<gene>
    <name evidence="2" type="ORF">GF359_07255</name>
</gene>
<reference evidence="2" key="1">
    <citation type="submission" date="2019-11" db="EMBL/GenBank/DDBJ databases">
        <title>Microbial mats filling the niche in hypersaline microbial mats.</title>
        <authorList>
            <person name="Wong H.L."/>
            <person name="Macleod F.I."/>
            <person name="White R.A. III"/>
            <person name="Burns B.P."/>
        </authorList>
    </citation>
    <scope>NUCLEOTIDE SEQUENCE</scope>
    <source>
        <strain evidence="2">Bin_327</strain>
    </source>
</reference>
<sequence length="108" mass="12340">MAKAKVKFSDFSALWEEEWGRGRMSWGGKGDWVVIGTILGLLLVTMYLDCTDYVSLPQPWIKYYLVIAGLIWLTGGVVRFLVPQWRRPLPGLFMPGYAFCTLGIMLIY</sequence>
<keyword evidence="1" id="KW-0472">Membrane</keyword>
<feature type="transmembrane region" description="Helical" evidence="1">
    <location>
        <begin position="30"/>
        <end position="48"/>
    </location>
</feature>